<evidence type="ECO:0000313" key="8">
    <source>
        <dbReference type="Proteomes" id="UP001370490"/>
    </source>
</evidence>
<dbReference type="AlphaFoldDB" id="A0AAN8UI66"/>
<organism evidence="7 8">
    <name type="scientific">Dillenia turbinata</name>
    <dbReference type="NCBI Taxonomy" id="194707"/>
    <lineage>
        <taxon>Eukaryota</taxon>
        <taxon>Viridiplantae</taxon>
        <taxon>Streptophyta</taxon>
        <taxon>Embryophyta</taxon>
        <taxon>Tracheophyta</taxon>
        <taxon>Spermatophyta</taxon>
        <taxon>Magnoliopsida</taxon>
        <taxon>eudicotyledons</taxon>
        <taxon>Gunneridae</taxon>
        <taxon>Pentapetalae</taxon>
        <taxon>Dilleniales</taxon>
        <taxon>Dilleniaceae</taxon>
        <taxon>Dillenia</taxon>
    </lineage>
</organism>
<dbReference type="PROSITE" id="PS51700">
    <property type="entry name" value="SEPARIN"/>
    <property type="match status" value="1"/>
</dbReference>
<dbReference type="PANTHER" id="PTHR12792:SF0">
    <property type="entry name" value="SEPARIN"/>
    <property type="match status" value="1"/>
</dbReference>
<evidence type="ECO:0000256" key="5">
    <source>
        <dbReference type="SAM" id="MobiDB-lite"/>
    </source>
</evidence>
<dbReference type="EMBL" id="JBAMMX010000024">
    <property type="protein sequence ID" value="KAK6915925.1"/>
    <property type="molecule type" value="Genomic_DNA"/>
</dbReference>
<accession>A0AAN8UI66</accession>
<dbReference type="GO" id="GO:0006508">
    <property type="term" value="P:proteolysis"/>
    <property type="evidence" value="ECO:0007669"/>
    <property type="project" value="InterPro"/>
</dbReference>
<reference evidence="7 8" key="1">
    <citation type="submission" date="2023-12" db="EMBL/GenBank/DDBJ databases">
        <title>A high-quality genome assembly for Dillenia turbinata (Dilleniales).</title>
        <authorList>
            <person name="Chanderbali A."/>
        </authorList>
    </citation>
    <scope>NUCLEOTIDE SEQUENCE [LARGE SCALE GENOMIC DNA]</scope>
    <source>
        <strain evidence="7">LSX21</strain>
        <tissue evidence="7">Leaf</tissue>
    </source>
</reference>
<keyword evidence="8" id="KW-1185">Reference proteome</keyword>
<feature type="compositionally biased region" description="Basic residues" evidence="5">
    <location>
        <begin position="487"/>
        <end position="496"/>
    </location>
</feature>
<feature type="domain" description="Peptidase C50" evidence="6">
    <location>
        <begin position="345"/>
        <end position="439"/>
    </location>
</feature>
<keyword evidence="3" id="KW-0378">Hydrolase</keyword>
<dbReference type="Pfam" id="PF03568">
    <property type="entry name" value="Separin_C"/>
    <property type="match status" value="2"/>
</dbReference>
<evidence type="ECO:0000256" key="1">
    <source>
        <dbReference type="ARBA" id="ARBA00000451"/>
    </source>
</evidence>
<feature type="region of interest" description="Disordered" evidence="5">
    <location>
        <begin position="483"/>
        <end position="504"/>
    </location>
</feature>
<dbReference type="InterPro" id="IPR030397">
    <property type="entry name" value="SEPARIN_core_dom"/>
</dbReference>
<dbReference type="EC" id="3.4.22.49" evidence="2"/>
<name>A0AAN8UI66_9MAGN</name>
<dbReference type="InterPro" id="IPR005314">
    <property type="entry name" value="Peptidase_C50"/>
</dbReference>
<evidence type="ECO:0000256" key="3">
    <source>
        <dbReference type="ARBA" id="ARBA00022801"/>
    </source>
</evidence>
<evidence type="ECO:0000256" key="4">
    <source>
        <dbReference type="ARBA" id="ARBA00022829"/>
    </source>
</evidence>
<sequence length="504" mass="57015">MLWLNKYSILRPPKSSRDIQKIVEGFFECLPCSTVICLSFLGDPYASLLRDLLQYHPSVHAWMMLSCLNPQEQPVVVLLPLGPVCEDAPQNDVDDEDDNHFGSSGVIMDESGGKWHCPWGSALADDIVPVFKLILAENYSFCVVPLENMRNNRLLWWTQRKKLDQCLQKLLRELEDSWMGSWKYLLLGELSYSKKLDTVNKKLVHDLKIKCKMDVNQNLLRPILGSGKDACENEFFVSQPLLGKGCCVGGVECFDGRIPKISPEIFQLIVGATNAREEECMKREPIILVLDSEVQMLPWENIPMLTQQEVYRMPSVCCILAAVHESHHFREGIGKSNSVFPLIDPLDAFYVLNPSGDLHNTQVQFENWFADQKFEGKAGTAPTIEELALALKRHDFFIYFGHGSVVELLSLDDHYSPQGTPLSYLLAGSPIVVCNLWEVTDKDIDRFGKAMLEAWLKERSTLAENCVHCIDLVNDLNSMDINSNKGGKAKKKAPKKKQAEMLHN</sequence>
<protein>
    <recommendedName>
        <fullName evidence="2">separase</fullName>
        <ecNumber evidence="2">3.4.22.49</ecNumber>
    </recommendedName>
</protein>
<evidence type="ECO:0000259" key="6">
    <source>
        <dbReference type="PROSITE" id="PS51700"/>
    </source>
</evidence>
<dbReference type="Proteomes" id="UP001370490">
    <property type="component" value="Unassembled WGS sequence"/>
</dbReference>
<dbReference type="GO" id="GO:0005634">
    <property type="term" value="C:nucleus"/>
    <property type="evidence" value="ECO:0007669"/>
    <property type="project" value="InterPro"/>
</dbReference>
<dbReference type="GO" id="GO:0051307">
    <property type="term" value="P:meiotic chromosome separation"/>
    <property type="evidence" value="ECO:0007669"/>
    <property type="project" value="TreeGrafter"/>
</dbReference>
<dbReference type="GO" id="GO:0005737">
    <property type="term" value="C:cytoplasm"/>
    <property type="evidence" value="ECO:0007669"/>
    <property type="project" value="TreeGrafter"/>
</dbReference>
<dbReference type="GO" id="GO:0004197">
    <property type="term" value="F:cysteine-type endopeptidase activity"/>
    <property type="evidence" value="ECO:0007669"/>
    <property type="project" value="InterPro"/>
</dbReference>
<keyword evidence="4" id="KW-0159">Chromosome partition</keyword>
<dbReference type="PANTHER" id="PTHR12792">
    <property type="entry name" value="EXTRA SPINDLE POLES 1-RELATED"/>
    <property type="match status" value="1"/>
</dbReference>
<gene>
    <name evidence="7" type="ORF">RJ641_018786</name>
</gene>
<comment type="catalytic activity">
    <reaction evidence="1">
        <text>All bonds known to be hydrolyzed by this endopeptidase have arginine in P1 and an acidic residue in P4. P6 is often occupied by an acidic residue or by a hydroxy-amino-acid residue, the phosphorylation of which enhances cleavage.</text>
        <dbReference type="EC" id="3.4.22.49"/>
    </reaction>
</comment>
<evidence type="ECO:0000313" key="7">
    <source>
        <dbReference type="EMBL" id="KAK6915925.1"/>
    </source>
</evidence>
<proteinExistence type="predicted"/>
<dbReference type="GO" id="GO:0072686">
    <property type="term" value="C:mitotic spindle"/>
    <property type="evidence" value="ECO:0007669"/>
    <property type="project" value="TreeGrafter"/>
</dbReference>
<evidence type="ECO:0000256" key="2">
    <source>
        <dbReference type="ARBA" id="ARBA00012489"/>
    </source>
</evidence>
<comment type="caution">
    <text evidence="7">The sequence shown here is derived from an EMBL/GenBank/DDBJ whole genome shotgun (WGS) entry which is preliminary data.</text>
</comment>